<proteinExistence type="inferred from homology"/>
<evidence type="ECO:0000313" key="10">
    <source>
        <dbReference type="EMBL" id="BBM81846.1"/>
    </source>
</evidence>
<feature type="binding site" evidence="7 8">
    <location>
        <position position="54"/>
    </location>
    <ligand>
        <name>S-adenosyl-L-methionine</name>
        <dbReference type="ChEBI" id="CHEBI:59789"/>
    </ligand>
</feature>
<comment type="catalytic activity">
    <reaction evidence="7">
        <text>adenosine(1518)/adenosine(1519) in 16S rRNA + 4 S-adenosyl-L-methionine = N(6)-dimethyladenosine(1518)/N(6)-dimethyladenosine(1519) in 16S rRNA + 4 S-adenosyl-L-homocysteine + 4 H(+)</text>
        <dbReference type="Rhea" id="RHEA:19609"/>
        <dbReference type="Rhea" id="RHEA-COMP:10232"/>
        <dbReference type="Rhea" id="RHEA-COMP:10233"/>
        <dbReference type="ChEBI" id="CHEBI:15378"/>
        <dbReference type="ChEBI" id="CHEBI:57856"/>
        <dbReference type="ChEBI" id="CHEBI:59789"/>
        <dbReference type="ChEBI" id="CHEBI:74411"/>
        <dbReference type="ChEBI" id="CHEBI:74493"/>
        <dbReference type="EC" id="2.1.1.182"/>
    </reaction>
</comment>
<dbReference type="GO" id="GO:0052908">
    <property type="term" value="F:16S rRNA (adenine(1518)-N(6)/adenine(1519)-N(6))-dimethyltransferase activity"/>
    <property type="evidence" value="ECO:0007669"/>
    <property type="project" value="UniProtKB-EC"/>
</dbReference>
<evidence type="ECO:0000256" key="7">
    <source>
        <dbReference type="HAMAP-Rule" id="MF_00607"/>
    </source>
</evidence>
<dbReference type="PANTHER" id="PTHR11727:SF7">
    <property type="entry name" value="DIMETHYLADENOSINE TRANSFERASE-RELATED"/>
    <property type="match status" value="1"/>
</dbReference>
<keyword evidence="5 7" id="KW-0949">S-adenosyl-L-methionine</keyword>
<dbReference type="EC" id="2.1.1.182" evidence="7"/>
<gene>
    <name evidence="7" type="primary">rsmA</name>
    <name evidence="7" type="synonym">ksgA</name>
    <name evidence="10" type="ORF">UABAM_00186</name>
</gene>
<evidence type="ECO:0000313" key="11">
    <source>
        <dbReference type="Proteomes" id="UP000326354"/>
    </source>
</evidence>
<evidence type="ECO:0000256" key="3">
    <source>
        <dbReference type="ARBA" id="ARBA00022603"/>
    </source>
</evidence>
<name>A0A5S9F0T5_UABAM</name>
<feature type="binding site" evidence="7 8">
    <location>
        <position position="100"/>
    </location>
    <ligand>
        <name>S-adenosyl-L-methionine</name>
        <dbReference type="ChEBI" id="CHEBI:59789"/>
    </ligand>
</feature>
<keyword evidence="11" id="KW-1185">Reference proteome</keyword>
<dbReference type="OrthoDB" id="9814755at2"/>
<feature type="binding site" evidence="7 8">
    <location>
        <position position="130"/>
    </location>
    <ligand>
        <name>S-adenosyl-L-methionine</name>
        <dbReference type="ChEBI" id="CHEBI:59789"/>
    </ligand>
</feature>
<sequence>MFPTSPKKLQRYLNFLGAAPQKKWGQNFLLDTQYHVAIQKAAQLDQDDIVLEIGAGLGHLTQFLQPMVKKLFVVEIDPIMVKALQGSFAAADNIEIISEDILRKKRQLNPIVLQKVSEALGQNSLKIVANLPYNISAPIIVNFLSCSIPISQMVIMVQKEIAARIVASPQTEFYGPLTVQTQIYSHAKILKYVPASAFFPAPKVTSAILQIVPDNKLLHTINNIDLFKTLIQATFCLRRKKISNSLKKGANLPEISKENLEKLQEQFDLSRRPETFSVEEFIHMANILNDLLNSD</sequence>
<comment type="function">
    <text evidence="7">Specifically dimethylates two adjacent adenosines (A1518 and A1519) in the loop of a conserved hairpin near the 3'-end of 16S rRNA in the 30S particle. May play a critical role in biogenesis of 30S subunits.</text>
</comment>
<feature type="binding site" evidence="7 8">
    <location>
        <position position="29"/>
    </location>
    <ligand>
        <name>S-adenosyl-L-methionine</name>
        <dbReference type="ChEBI" id="CHEBI:59789"/>
    </ligand>
</feature>
<comment type="similarity">
    <text evidence="7">Belongs to the class I-like SAM-binding methyltransferase superfamily. rRNA adenine N(6)-methyltransferase family. RsmA subfamily.</text>
</comment>
<keyword evidence="3 7" id="KW-0489">Methyltransferase</keyword>
<dbReference type="HAMAP" id="MF_00607">
    <property type="entry name" value="16SrRNA_methyltr_A"/>
    <property type="match status" value="1"/>
</dbReference>
<organism evidence="10 11">
    <name type="scientific">Uabimicrobium amorphum</name>
    <dbReference type="NCBI Taxonomy" id="2596890"/>
    <lineage>
        <taxon>Bacteria</taxon>
        <taxon>Pseudomonadati</taxon>
        <taxon>Planctomycetota</taxon>
        <taxon>Candidatus Uabimicrobiia</taxon>
        <taxon>Candidatus Uabimicrobiales</taxon>
        <taxon>Candidatus Uabimicrobiaceae</taxon>
        <taxon>Candidatus Uabimicrobium</taxon>
    </lineage>
</organism>
<dbReference type="InterPro" id="IPR001737">
    <property type="entry name" value="KsgA/Erm"/>
</dbReference>
<dbReference type="GO" id="GO:0003723">
    <property type="term" value="F:RNA binding"/>
    <property type="evidence" value="ECO:0007669"/>
    <property type="project" value="UniProtKB-UniRule"/>
</dbReference>
<dbReference type="InterPro" id="IPR011530">
    <property type="entry name" value="rRNA_adenine_dimethylase"/>
</dbReference>
<dbReference type="SMART" id="SM00650">
    <property type="entry name" value="rADc"/>
    <property type="match status" value="1"/>
</dbReference>
<dbReference type="Gene3D" id="1.10.8.100">
    <property type="entry name" value="Ribosomal RNA adenine dimethylase-like, domain 2"/>
    <property type="match status" value="1"/>
</dbReference>
<accession>A0A5S9F0T5</accession>
<feature type="binding site" evidence="7 8">
    <location>
        <position position="75"/>
    </location>
    <ligand>
        <name>S-adenosyl-L-methionine</name>
        <dbReference type="ChEBI" id="CHEBI:59789"/>
    </ligand>
</feature>
<dbReference type="SUPFAM" id="SSF53335">
    <property type="entry name" value="S-adenosyl-L-methionine-dependent methyltransferases"/>
    <property type="match status" value="1"/>
</dbReference>
<dbReference type="KEGG" id="uam:UABAM_00186"/>
<dbReference type="NCBIfam" id="TIGR00755">
    <property type="entry name" value="ksgA"/>
    <property type="match status" value="1"/>
</dbReference>
<comment type="subcellular location">
    <subcellularLocation>
        <location evidence="7">Cytoplasm</location>
    </subcellularLocation>
</comment>
<dbReference type="PROSITE" id="PS01131">
    <property type="entry name" value="RRNA_A_DIMETH"/>
    <property type="match status" value="1"/>
</dbReference>
<dbReference type="Gene3D" id="3.40.50.150">
    <property type="entry name" value="Vaccinia Virus protein VP39"/>
    <property type="match status" value="1"/>
</dbReference>
<dbReference type="CDD" id="cd02440">
    <property type="entry name" value="AdoMet_MTases"/>
    <property type="match status" value="1"/>
</dbReference>
<dbReference type="InterPro" id="IPR029063">
    <property type="entry name" value="SAM-dependent_MTases_sf"/>
</dbReference>
<evidence type="ECO:0000256" key="4">
    <source>
        <dbReference type="ARBA" id="ARBA00022679"/>
    </source>
</evidence>
<evidence type="ECO:0000256" key="1">
    <source>
        <dbReference type="ARBA" id="ARBA00022490"/>
    </source>
</evidence>
<evidence type="ECO:0000256" key="6">
    <source>
        <dbReference type="ARBA" id="ARBA00022884"/>
    </source>
</evidence>
<dbReference type="Pfam" id="PF00398">
    <property type="entry name" value="RrnaAD"/>
    <property type="match status" value="1"/>
</dbReference>
<dbReference type="InterPro" id="IPR023165">
    <property type="entry name" value="rRNA_Ade_diMease-like_C"/>
</dbReference>
<dbReference type="EMBL" id="AP019860">
    <property type="protein sequence ID" value="BBM81846.1"/>
    <property type="molecule type" value="Genomic_DNA"/>
</dbReference>
<dbReference type="InterPro" id="IPR020596">
    <property type="entry name" value="rRNA_Ade_Mease_Trfase_CS"/>
</dbReference>
<protein>
    <recommendedName>
        <fullName evidence="7">Ribosomal RNA small subunit methyltransferase A</fullName>
        <ecNumber evidence="7">2.1.1.182</ecNumber>
    </recommendedName>
    <alternativeName>
        <fullName evidence="7">16S rRNA (adenine(1518)-N(6)/adenine(1519)-N(6))-dimethyltransferase</fullName>
    </alternativeName>
    <alternativeName>
        <fullName evidence="7">16S rRNA dimethyladenosine transferase</fullName>
    </alternativeName>
    <alternativeName>
        <fullName evidence="7">16S rRNA dimethylase</fullName>
    </alternativeName>
    <alternativeName>
        <fullName evidence="7">S-adenosylmethionine-6-N', N'-adenosyl(rRNA) dimethyltransferase</fullName>
    </alternativeName>
</protein>
<dbReference type="InterPro" id="IPR020598">
    <property type="entry name" value="rRNA_Ade_methylase_Trfase_N"/>
</dbReference>
<dbReference type="PROSITE" id="PS51689">
    <property type="entry name" value="SAM_RNA_A_N6_MT"/>
    <property type="match status" value="1"/>
</dbReference>
<evidence type="ECO:0000256" key="8">
    <source>
        <dbReference type="PROSITE-ProRule" id="PRU01026"/>
    </source>
</evidence>
<dbReference type="GO" id="GO:0005829">
    <property type="term" value="C:cytosol"/>
    <property type="evidence" value="ECO:0007669"/>
    <property type="project" value="TreeGrafter"/>
</dbReference>
<dbReference type="AlphaFoldDB" id="A0A5S9F0T5"/>
<evidence type="ECO:0000259" key="9">
    <source>
        <dbReference type="SMART" id="SM00650"/>
    </source>
</evidence>
<evidence type="ECO:0000256" key="5">
    <source>
        <dbReference type="ARBA" id="ARBA00022691"/>
    </source>
</evidence>
<keyword evidence="1 7" id="KW-0963">Cytoplasm</keyword>
<feature type="binding site" evidence="7 8">
    <location>
        <position position="27"/>
    </location>
    <ligand>
        <name>S-adenosyl-L-methionine</name>
        <dbReference type="ChEBI" id="CHEBI:59789"/>
    </ligand>
</feature>
<evidence type="ECO:0000256" key="2">
    <source>
        <dbReference type="ARBA" id="ARBA00022552"/>
    </source>
</evidence>
<feature type="domain" description="Ribosomal RNA adenine methylase transferase N-terminal" evidence="9">
    <location>
        <begin position="37"/>
        <end position="215"/>
    </location>
</feature>
<keyword evidence="2 7" id="KW-0698">rRNA processing</keyword>
<keyword evidence="6 7" id="KW-0694">RNA-binding</keyword>
<dbReference type="PANTHER" id="PTHR11727">
    <property type="entry name" value="DIMETHYLADENOSINE TRANSFERASE"/>
    <property type="match status" value="1"/>
</dbReference>
<keyword evidence="4 7" id="KW-0808">Transferase</keyword>
<dbReference type="Proteomes" id="UP000326354">
    <property type="component" value="Chromosome"/>
</dbReference>
<reference evidence="10 11" key="1">
    <citation type="submission" date="2019-08" db="EMBL/GenBank/DDBJ databases">
        <title>Complete genome sequence of Candidatus Uab amorphum.</title>
        <authorList>
            <person name="Shiratori T."/>
            <person name="Suzuki S."/>
            <person name="Kakizawa Y."/>
            <person name="Ishida K."/>
        </authorList>
    </citation>
    <scope>NUCLEOTIDE SEQUENCE [LARGE SCALE GENOMIC DNA]</scope>
    <source>
        <strain evidence="10 11">SRT547</strain>
    </source>
</reference>
<dbReference type="RefSeq" id="WP_151966111.1">
    <property type="nucleotide sequence ID" value="NZ_AP019860.1"/>
</dbReference>